<dbReference type="FunFam" id="3.90.850.10:FF:000002">
    <property type="entry name" value="2-hydroxyhepta-2,4-diene-1,7-dioate isomerase"/>
    <property type="match status" value="1"/>
</dbReference>
<keyword evidence="2" id="KW-0479">Metal-binding</keyword>
<dbReference type="PANTHER" id="PTHR42796">
    <property type="entry name" value="FUMARYLACETOACETATE HYDROLASE DOMAIN-CONTAINING PROTEIN 2A-RELATED"/>
    <property type="match status" value="1"/>
</dbReference>
<dbReference type="SUPFAM" id="SSF56529">
    <property type="entry name" value="FAH"/>
    <property type="match status" value="1"/>
</dbReference>
<protein>
    <submittedName>
        <fullName evidence="4">Ureidoglycolate lyase</fullName>
        <ecNumber evidence="4">4.3.2.3</ecNumber>
    </submittedName>
</protein>
<dbReference type="Proteomes" id="UP000008631">
    <property type="component" value="Chromosome"/>
</dbReference>
<dbReference type="Pfam" id="PF01557">
    <property type="entry name" value="FAA_hydrolase"/>
    <property type="match status" value="1"/>
</dbReference>
<accession>E8R0R5</accession>
<dbReference type="InterPro" id="IPR011234">
    <property type="entry name" value="Fumarylacetoacetase-like_C"/>
</dbReference>
<keyword evidence="4" id="KW-0456">Lyase</keyword>
<dbReference type="KEGG" id="ipa:Isop_0658"/>
<dbReference type="Gene3D" id="3.90.850.10">
    <property type="entry name" value="Fumarylacetoacetase-like, C-terminal domain"/>
    <property type="match status" value="1"/>
</dbReference>
<evidence type="ECO:0000313" key="5">
    <source>
        <dbReference type="Proteomes" id="UP000008631"/>
    </source>
</evidence>
<dbReference type="RefSeq" id="WP_013563539.1">
    <property type="nucleotide sequence ID" value="NC_014962.1"/>
</dbReference>
<dbReference type="GO" id="GO:0016853">
    <property type="term" value="F:isomerase activity"/>
    <property type="evidence" value="ECO:0007669"/>
    <property type="project" value="UniProtKB-ARBA"/>
</dbReference>
<feature type="domain" description="Fumarylacetoacetase-like C-terminal" evidence="3">
    <location>
        <begin position="84"/>
        <end position="289"/>
    </location>
</feature>
<dbReference type="EMBL" id="CP002353">
    <property type="protein sequence ID" value="ADV61250.1"/>
    <property type="molecule type" value="Genomic_DNA"/>
</dbReference>
<evidence type="ECO:0000256" key="2">
    <source>
        <dbReference type="ARBA" id="ARBA00022723"/>
    </source>
</evidence>
<comment type="similarity">
    <text evidence="1">Belongs to the FAH family.</text>
</comment>
<dbReference type="PANTHER" id="PTHR42796:SF4">
    <property type="entry name" value="FUMARYLACETOACETATE HYDROLASE DOMAIN-CONTAINING PROTEIN 2A"/>
    <property type="match status" value="1"/>
</dbReference>
<dbReference type="InterPro" id="IPR051121">
    <property type="entry name" value="FAH"/>
</dbReference>
<dbReference type="FunCoup" id="E8R0R5">
    <property type="interactions" value="371"/>
</dbReference>
<organism evidence="4 5">
    <name type="scientific">Isosphaera pallida (strain ATCC 43644 / DSM 9630 / IS1B)</name>
    <dbReference type="NCBI Taxonomy" id="575540"/>
    <lineage>
        <taxon>Bacteria</taxon>
        <taxon>Pseudomonadati</taxon>
        <taxon>Planctomycetota</taxon>
        <taxon>Planctomycetia</taxon>
        <taxon>Isosphaerales</taxon>
        <taxon>Isosphaeraceae</taxon>
        <taxon>Isosphaera</taxon>
    </lineage>
</organism>
<dbReference type="GO" id="GO:0046872">
    <property type="term" value="F:metal ion binding"/>
    <property type="evidence" value="ECO:0007669"/>
    <property type="project" value="UniProtKB-KW"/>
</dbReference>
<dbReference type="InterPro" id="IPR036663">
    <property type="entry name" value="Fumarylacetoacetase_C_sf"/>
</dbReference>
<gene>
    <name evidence="4" type="ordered locus">Isop_0658</name>
</gene>
<evidence type="ECO:0000313" key="4">
    <source>
        <dbReference type="EMBL" id="ADV61250.1"/>
    </source>
</evidence>
<proteinExistence type="inferred from homology"/>
<name>E8R0R5_ISOPI</name>
<dbReference type="GO" id="GO:0019752">
    <property type="term" value="P:carboxylic acid metabolic process"/>
    <property type="evidence" value="ECO:0007669"/>
    <property type="project" value="UniProtKB-ARBA"/>
</dbReference>
<reference evidence="4 5" key="2">
    <citation type="journal article" date="2011" name="Stand. Genomic Sci.">
        <title>Complete genome sequence of Isosphaera pallida type strain (IS1B).</title>
        <authorList>
            <consortium name="US DOE Joint Genome Institute (JGI-PGF)"/>
            <person name="Goker M."/>
            <person name="Cleland D."/>
            <person name="Saunders E."/>
            <person name="Lapidus A."/>
            <person name="Nolan M."/>
            <person name="Lucas S."/>
            <person name="Hammon N."/>
            <person name="Deshpande S."/>
            <person name="Cheng J.F."/>
            <person name="Tapia R."/>
            <person name="Han C."/>
            <person name="Goodwin L."/>
            <person name="Pitluck S."/>
            <person name="Liolios K."/>
            <person name="Pagani I."/>
            <person name="Ivanova N."/>
            <person name="Mavromatis K."/>
            <person name="Pati A."/>
            <person name="Chen A."/>
            <person name="Palaniappan K."/>
            <person name="Land M."/>
            <person name="Hauser L."/>
            <person name="Chang Y.J."/>
            <person name="Jeffries C.D."/>
            <person name="Detter J.C."/>
            <person name="Beck B."/>
            <person name="Woyke T."/>
            <person name="Bristow J."/>
            <person name="Eisen J.A."/>
            <person name="Markowitz V."/>
            <person name="Hugenholtz P."/>
            <person name="Kyrpides N.C."/>
            <person name="Klenk H.P."/>
        </authorList>
    </citation>
    <scope>NUCLEOTIDE SEQUENCE [LARGE SCALE GENOMIC DNA]</scope>
    <source>
        <strain evidence="5">ATCC 43644 / DSM 9630 / IS1B</strain>
    </source>
</reference>
<evidence type="ECO:0000259" key="3">
    <source>
        <dbReference type="Pfam" id="PF01557"/>
    </source>
</evidence>
<dbReference type="OrthoDB" id="9805307at2"/>
<dbReference type="AlphaFoldDB" id="E8R0R5"/>
<dbReference type="GO" id="GO:0050385">
    <property type="term" value="F:ureidoglycolate lyase activity"/>
    <property type="evidence" value="ECO:0007669"/>
    <property type="project" value="UniProtKB-EC"/>
</dbReference>
<dbReference type="EC" id="4.3.2.3" evidence="4"/>
<dbReference type="InParanoid" id="E8R0R5"/>
<sequence>MKLATLRTERGPRPAVLREHPSGSLAAGYVDLRDADSELPMSLRGLLAEWDQVRDRVQRALETARQVIPIDQAAFHAPVPDPEKIVCLGLNYREHAIESHMPIPEEPVFFSKFNPALAGHGEPVRLPRVCEQPDYEAELVVVIGKPGYRIPREQAFAHVAGYAVGNDVSARDWQFRNAGKQWLAGKTFPTFAPVGPHLVTADEVPDPHALRIALRLNGQTVQDSTTAELIFRIDETIHRLSTIVPLASGDLIFTGTPSGVGASRKPPLWIKPGDVMEVEIERLGVLRNDCVDGG</sequence>
<dbReference type="HOGENOM" id="CLU_028458_3_1_0"/>
<keyword evidence="5" id="KW-1185">Reference proteome</keyword>
<dbReference type="STRING" id="575540.Isop_0658"/>
<evidence type="ECO:0000256" key="1">
    <source>
        <dbReference type="ARBA" id="ARBA00010211"/>
    </source>
</evidence>
<dbReference type="eggNOG" id="COG0179">
    <property type="taxonomic scope" value="Bacteria"/>
</dbReference>
<reference key="1">
    <citation type="submission" date="2010-11" db="EMBL/GenBank/DDBJ databases">
        <title>The complete sequence of chromosome of Isophaera pallida ATCC 43644.</title>
        <authorList>
            <consortium name="US DOE Joint Genome Institute (JGI-PGF)"/>
            <person name="Lucas S."/>
            <person name="Copeland A."/>
            <person name="Lapidus A."/>
            <person name="Bruce D."/>
            <person name="Goodwin L."/>
            <person name="Pitluck S."/>
            <person name="Kyrpides N."/>
            <person name="Mavromatis K."/>
            <person name="Pagani I."/>
            <person name="Ivanova N."/>
            <person name="Saunders E."/>
            <person name="Brettin T."/>
            <person name="Detter J.C."/>
            <person name="Han C."/>
            <person name="Tapia R."/>
            <person name="Land M."/>
            <person name="Hauser L."/>
            <person name="Markowitz V."/>
            <person name="Cheng J.-F."/>
            <person name="Hugenholtz P."/>
            <person name="Woyke T."/>
            <person name="Wu D."/>
            <person name="Eisen J.A."/>
        </authorList>
    </citation>
    <scope>NUCLEOTIDE SEQUENCE</scope>
    <source>
        <strain>ATCC 43644</strain>
    </source>
</reference>